<feature type="region of interest" description="Disordered" evidence="1">
    <location>
        <begin position="183"/>
        <end position="245"/>
    </location>
</feature>
<comment type="caution">
    <text evidence="2">The sequence shown here is derived from an EMBL/GenBank/DDBJ whole genome shotgun (WGS) entry which is preliminary data.</text>
</comment>
<dbReference type="EMBL" id="JYDQ01000135">
    <property type="protein sequence ID" value="KRY13637.1"/>
    <property type="molecule type" value="Genomic_DNA"/>
</dbReference>
<sequence length="332" mass="36949">MKNAVRRRTRFQNQLFKTLPSKAQTSNFSTAKHEKHPGIHISSHCTSRNDNKNTTMINQLERRSALLVLLLPALIAAADHPRTIRHRRESEFLEGLGGPIALKPKNKTDSVEKLLSTESELLSTETLLLINKSTNQKDLISTTPITTASPTTTASTTSTITAATTAEAAAKKVTETPPITKETKKACTTTTTTTTATTTKPRPIPKSKSPPTTTTMATAKAPRLSTERKKSQSQTSSVNRSKEYTTPPCASSLILNGFYICNRANRPRCCNKSPTTNHEDNNNFLQSFKEDLMNDIKKQLEVFKKQIVSKKLQNHDHRLRRKHPESLGKKQH</sequence>
<gene>
    <name evidence="2" type="ORF">T12_14785</name>
</gene>
<evidence type="ECO:0000313" key="2">
    <source>
        <dbReference type="EMBL" id="KRY13637.1"/>
    </source>
</evidence>
<reference evidence="2 3" key="1">
    <citation type="submission" date="2015-01" db="EMBL/GenBank/DDBJ databases">
        <title>Evolution of Trichinella species and genotypes.</title>
        <authorList>
            <person name="Korhonen P.K."/>
            <person name="Edoardo P."/>
            <person name="Giuseppe L.R."/>
            <person name="Gasser R.B."/>
        </authorList>
    </citation>
    <scope>NUCLEOTIDE SEQUENCE [LARGE SCALE GENOMIC DNA]</scope>
    <source>
        <strain evidence="2">ISS2496</strain>
    </source>
</reference>
<evidence type="ECO:0000313" key="3">
    <source>
        <dbReference type="Proteomes" id="UP000054783"/>
    </source>
</evidence>
<dbReference type="AlphaFoldDB" id="A0A0V0ZMD9"/>
<keyword evidence="3" id="KW-1185">Reference proteome</keyword>
<proteinExistence type="predicted"/>
<accession>A0A0V0ZMD9</accession>
<feature type="compositionally biased region" description="Low complexity" evidence="1">
    <location>
        <begin position="183"/>
        <end position="222"/>
    </location>
</feature>
<dbReference type="Proteomes" id="UP000054783">
    <property type="component" value="Unassembled WGS sequence"/>
</dbReference>
<protein>
    <submittedName>
        <fullName evidence="2">Uncharacterized protein</fullName>
    </submittedName>
</protein>
<feature type="region of interest" description="Disordered" evidence="1">
    <location>
        <begin position="311"/>
        <end position="332"/>
    </location>
</feature>
<evidence type="ECO:0000256" key="1">
    <source>
        <dbReference type="SAM" id="MobiDB-lite"/>
    </source>
</evidence>
<name>A0A0V0ZMD9_9BILA</name>
<organism evidence="2 3">
    <name type="scientific">Trichinella patagoniensis</name>
    <dbReference type="NCBI Taxonomy" id="990121"/>
    <lineage>
        <taxon>Eukaryota</taxon>
        <taxon>Metazoa</taxon>
        <taxon>Ecdysozoa</taxon>
        <taxon>Nematoda</taxon>
        <taxon>Enoplea</taxon>
        <taxon>Dorylaimia</taxon>
        <taxon>Trichinellida</taxon>
        <taxon>Trichinellidae</taxon>
        <taxon>Trichinella</taxon>
    </lineage>
</organism>
<dbReference type="STRING" id="990121.A0A0V0ZMD9"/>
<dbReference type="OrthoDB" id="5920480at2759"/>